<dbReference type="Pfam" id="PF12441">
    <property type="entry name" value="CopG_antitoxin"/>
    <property type="match status" value="1"/>
</dbReference>
<accession>A0A7Y9PHC5</accession>
<evidence type="ECO:0000313" key="1">
    <source>
        <dbReference type="EMBL" id="NYF79191.1"/>
    </source>
</evidence>
<organism evidence="1 2">
    <name type="scientific">Granulicella arctica</name>
    <dbReference type="NCBI Taxonomy" id="940613"/>
    <lineage>
        <taxon>Bacteria</taxon>
        <taxon>Pseudomonadati</taxon>
        <taxon>Acidobacteriota</taxon>
        <taxon>Terriglobia</taxon>
        <taxon>Terriglobales</taxon>
        <taxon>Acidobacteriaceae</taxon>
        <taxon>Granulicella</taxon>
    </lineage>
</organism>
<evidence type="ECO:0000313" key="2">
    <source>
        <dbReference type="Proteomes" id="UP000589520"/>
    </source>
</evidence>
<dbReference type="InterPro" id="IPR022148">
    <property type="entry name" value="CopG_antitoxin"/>
</dbReference>
<sequence>MKSSAKKHMLPTPKFVSESEERAFWEDKQNDSTQYVDWTKASLVRLPYLQPSTKTISLRLPESLLDDIRVQANRLDVPYQSLMKLWLAEKAGKRAFRSSK</sequence>
<name>A0A7Y9PHC5_9BACT</name>
<dbReference type="AlphaFoldDB" id="A0A7Y9PHC5"/>
<gene>
    <name evidence="1" type="ORF">HDF17_001478</name>
</gene>
<protein>
    <submittedName>
        <fullName evidence="1">Putative DNA binding CopG/RHH family protein</fullName>
    </submittedName>
</protein>
<proteinExistence type="predicted"/>
<keyword evidence="2" id="KW-1185">Reference proteome</keyword>
<dbReference type="EMBL" id="JACCCW010000001">
    <property type="protein sequence ID" value="NYF79191.1"/>
    <property type="molecule type" value="Genomic_DNA"/>
</dbReference>
<dbReference type="RefSeq" id="WP_246301643.1">
    <property type="nucleotide sequence ID" value="NZ_JACCCW010000001.1"/>
</dbReference>
<dbReference type="Proteomes" id="UP000589520">
    <property type="component" value="Unassembled WGS sequence"/>
</dbReference>
<reference evidence="1 2" key="1">
    <citation type="submission" date="2020-07" db="EMBL/GenBank/DDBJ databases">
        <title>Genomic Encyclopedia of Type Strains, Phase IV (KMG-V): Genome sequencing to study the core and pangenomes of soil and plant-associated prokaryotes.</title>
        <authorList>
            <person name="Whitman W."/>
        </authorList>
    </citation>
    <scope>NUCLEOTIDE SEQUENCE [LARGE SCALE GENOMIC DNA]</scope>
    <source>
        <strain evidence="1 2">X4EP2</strain>
    </source>
</reference>
<comment type="caution">
    <text evidence="1">The sequence shown here is derived from an EMBL/GenBank/DDBJ whole genome shotgun (WGS) entry which is preliminary data.</text>
</comment>